<dbReference type="PRINTS" id="PR00705">
    <property type="entry name" value="PAPAIN"/>
</dbReference>
<feature type="domain" description="Peptidase C1A papain C-terminal" evidence="7">
    <location>
        <begin position="114"/>
        <end position="329"/>
    </location>
</feature>
<feature type="disulfide bond" evidence="10">
    <location>
        <begin position="270"/>
        <end position="319"/>
    </location>
</feature>
<dbReference type="MEROPS" id="C01.988"/>
<dbReference type="SMART" id="SM00848">
    <property type="entry name" value="Inhibitor_I29"/>
    <property type="match status" value="1"/>
</dbReference>
<dbReference type="InterPro" id="IPR013128">
    <property type="entry name" value="Peptidase_C1A"/>
</dbReference>
<dbReference type="InterPro" id="IPR038765">
    <property type="entry name" value="Papain-like_cys_pep_sf"/>
</dbReference>
<dbReference type="FunFam" id="3.90.70.10:FF:000006">
    <property type="entry name" value="Cathepsin S"/>
    <property type="match status" value="1"/>
</dbReference>
<feature type="chain" id="PRO_5018576048" evidence="6">
    <location>
        <begin position="18"/>
        <end position="330"/>
    </location>
</feature>
<dbReference type="GO" id="GO:0006508">
    <property type="term" value="P:proteolysis"/>
    <property type="evidence" value="ECO:0007669"/>
    <property type="project" value="UniProtKB-KW"/>
</dbReference>
<evidence type="ECO:0000256" key="1">
    <source>
        <dbReference type="ARBA" id="ARBA00008455"/>
    </source>
</evidence>
<keyword evidence="2" id="KW-0645">Protease</keyword>
<name>O76238_TETAR</name>
<dbReference type="SMR" id="O76238"/>
<feature type="disulfide bond" evidence="10">
    <location>
        <begin position="169"/>
        <end position="211"/>
    </location>
</feature>
<dbReference type="SMART" id="SM00645">
    <property type="entry name" value="Pept_C1"/>
    <property type="match status" value="1"/>
</dbReference>
<dbReference type="AlphaFoldDB" id="O76238"/>
<evidence type="ECO:0000259" key="7">
    <source>
        <dbReference type="SMART" id="SM00645"/>
    </source>
</evidence>
<keyword evidence="10" id="KW-0002">3D-structure</keyword>
<dbReference type="InterPro" id="IPR000668">
    <property type="entry name" value="Peptidase_C1A_C"/>
</dbReference>
<evidence type="ECO:0000256" key="6">
    <source>
        <dbReference type="SAM" id="SignalP"/>
    </source>
</evidence>
<evidence type="ECO:0000256" key="4">
    <source>
        <dbReference type="ARBA" id="ARBA00022807"/>
    </source>
</evidence>
<evidence type="ECO:0000313" key="9">
    <source>
        <dbReference type="EMBL" id="AAC23951.1"/>
    </source>
</evidence>
<dbReference type="PROSITE" id="PS00640">
    <property type="entry name" value="THIOL_PROTEASE_ASN"/>
    <property type="match status" value="1"/>
</dbReference>
<dbReference type="InterPro" id="IPR025660">
    <property type="entry name" value="Pept_his_AS"/>
</dbReference>
<dbReference type="GO" id="GO:0008234">
    <property type="term" value="F:cysteine-type peptidase activity"/>
    <property type="evidence" value="ECO:0007669"/>
    <property type="project" value="UniProtKB-KW"/>
</dbReference>
<feature type="disulfide bond" evidence="10">
    <location>
        <begin position="135"/>
        <end position="178"/>
    </location>
</feature>
<dbReference type="InterPro" id="IPR039417">
    <property type="entry name" value="Peptidase_C1A_papain-like"/>
</dbReference>
<comment type="similarity">
    <text evidence="1">Belongs to the peptidase C1 family.</text>
</comment>
<accession>O76238</accession>
<dbReference type="InterPro" id="IPR025661">
    <property type="entry name" value="Pept_asp_AS"/>
</dbReference>
<dbReference type="EMBL" id="AF032117">
    <property type="protein sequence ID" value="AAC23951.1"/>
    <property type="molecule type" value="mRNA"/>
</dbReference>
<dbReference type="Pfam" id="PF00112">
    <property type="entry name" value="Peptidase_C1"/>
    <property type="match status" value="1"/>
</dbReference>
<evidence type="ECO:0000256" key="5">
    <source>
        <dbReference type="ARBA" id="ARBA00023157"/>
    </source>
</evidence>
<keyword evidence="4" id="KW-0788">Thiol protease</keyword>
<feature type="signal peptide" evidence="6">
    <location>
        <begin position="1"/>
        <end position="17"/>
    </location>
</feature>
<keyword evidence="6" id="KW-0732">Signal</keyword>
<dbReference type="Pfam" id="PF08246">
    <property type="entry name" value="Inhibitor_I29"/>
    <property type="match status" value="1"/>
</dbReference>
<feature type="domain" description="Cathepsin propeptide inhibitor" evidence="8">
    <location>
        <begin position="29"/>
        <end position="87"/>
    </location>
</feature>
<dbReference type="PROSITE" id="PS00639">
    <property type="entry name" value="THIOL_PROTEASE_HIS"/>
    <property type="match status" value="1"/>
</dbReference>
<dbReference type="PDB" id="6ZQ3">
    <property type="method" value="X-ray"/>
    <property type="resolution" value="2.40 A"/>
    <property type="chains" value="A=113-330"/>
</dbReference>
<evidence type="ECO:0007829" key="10">
    <source>
        <dbReference type="PDB" id="6ZQ3"/>
    </source>
</evidence>
<sequence length="330" mass="36573">MYLGTLVVLCVLGAAIGEPMPQYEFKEEWQLWKKQHDKSYSTNLEELEKHLVWLSNKKYIELHNANADTFGFTLAMNHLGDMTDHEYKERYLTYTNSKSGNYTKVFKREPWMAYPETVDWRTKGAVTGIKSQGDCGASYAFSAMGALEGINALATGKLTYLSEQNIIDCSVPYGNHGCKGGNMYVAFLYVVANEGVDDGGSYPFRGKQSSCTYQEQYRGASMSGSVQINSGSESDLEAAVANVGPVAVAIDGESNAFRFYYSGVYDSSRCSSSSLNHAMVITGYGISNNQEYWLAKNSWGENWGELGYVKMARNKYNQCGIASDASYPTL</sequence>
<evidence type="ECO:0000259" key="8">
    <source>
        <dbReference type="SMART" id="SM00848"/>
    </source>
</evidence>
<protein>
    <submittedName>
        <fullName evidence="9">Silicatein alpha</fullName>
    </submittedName>
</protein>
<evidence type="ECO:0000256" key="2">
    <source>
        <dbReference type="ARBA" id="ARBA00022670"/>
    </source>
</evidence>
<dbReference type="CDD" id="cd02248">
    <property type="entry name" value="Peptidase_C1A"/>
    <property type="match status" value="1"/>
</dbReference>
<dbReference type="Gene3D" id="3.90.70.10">
    <property type="entry name" value="Cysteine proteinases"/>
    <property type="match status" value="1"/>
</dbReference>
<keyword evidence="5" id="KW-1015">Disulfide bond</keyword>
<evidence type="ECO:0000256" key="3">
    <source>
        <dbReference type="ARBA" id="ARBA00022801"/>
    </source>
</evidence>
<keyword evidence="3" id="KW-0378">Hydrolase</keyword>
<proteinExistence type="evidence at protein level"/>
<dbReference type="PANTHER" id="PTHR12411">
    <property type="entry name" value="CYSTEINE PROTEASE FAMILY C1-RELATED"/>
    <property type="match status" value="1"/>
</dbReference>
<dbReference type="SUPFAM" id="SSF54001">
    <property type="entry name" value="Cysteine proteinases"/>
    <property type="match status" value="1"/>
</dbReference>
<reference evidence="10" key="2">
    <citation type="journal article" date="2020" name="Proc. Natl. Acad. Sci. U.S.A.">
        <title>Natural hybrid silica/protein superstructure at atomic resolution.</title>
        <authorList>
            <person name="Gorlich S."/>
            <person name="Samuel A.J."/>
            <person name="Best R.J."/>
            <person name="Seidel R."/>
            <person name="Vacelet J."/>
            <person name="Leonarski F.K."/>
            <person name="Tomizaki T."/>
            <person name="Rellinghaus B."/>
            <person name="Pohl D."/>
            <person name="Zlotnikov I."/>
        </authorList>
    </citation>
    <scope>X-RAY CRYSTALLOGRAPHY (2.40 ANGSTROMS) OF 113-330</scope>
    <scope>DISULFIDE BONDS</scope>
</reference>
<organism evidence="9">
    <name type="scientific">Tethya aurantium</name>
    <name type="common">Orange puffball sponge</name>
    <name type="synonym">Tethya aurantia</name>
    <dbReference type="NCBI Taxonomy" id="281732"/>
    <lineage>
        <taxon>Eukaryota</taxon>
        <taxon>Metazoa</taxon>
        <taxon>Porifera</taxon>
        <taxon>Demospongiae</taxon>
        <taxon>Heteroscleromorpha</taxon>
        <taxon>Tethyida</taxon>
        <taxon>Tethyidae</taxon>
        <taxon>Tethya</taxon>
    </lineage>
</organism>
<reference evidence="9" key="1">
    <citation type="journal article" date="1998" name="Proc. Natl. Acad. Sci. U.S.A.">
        <title>Silicatein alpha: cathepsin L-like protein in sponge biosilica.</title>
        <authorList>
            <person name="Shimizu K."/>
            <person name="Cha J."/>
            <person name="Stucky G.D."/>
            <person name="Morse D.E."/>
        </authorList>
    </citation>
    <scope>NUCLEOTIDE SEQUENCE</scope>
</reference>
<dbReference type="InterPro" id="IPR013201">
    <property type="entry name" value="Prot_inhib_I29"/>
</dbReference>